<dbReference type="InterPro" id="IPR011067">
    <property type="entry name" value="Plasmid_toxin/cell-grow_inhib"/>
</dbReference>
<gene>
    <name evidence="1" type="ORF">ACFORL_05620</name>
</gene>
<organism evidence="1 2">
    <name type="scientific">Legionella dresdenensis</name>
    <dbReference type="NCBI Taxonomy" id="450200"/>
    <lineage>
        <taxon>Bacteria</taxon>
        <taxon>Pseudomonadati</taxon>
        <taxon>Pseudomonadota</taxon>
        <taxon>Gammaproteobacteria</taxon>
        <taxon>Legionellales</taxon>
        <taxon>Legionellaceae</taxon>
        <taxon>Legionella</taxon>
    </lineage>
</organism>
<evidence type="ECO:0000313" key="1">
    <source>
        <dbReference type="EMBL" id="MFC3908553.1"/>
    </source>
</evidence>
<evidence type="ECO:0000313" key="2">
    <source>
        <dbReference type="Proteomes" id="UP001595758"/>
    </source>
</evidence>
<sequence>MPISIHPKPGQILLCDFSEGFKEPEMVKSNRPVIIISNEIKGRKNLVTLVPLSTTKPSPILAYHYLMPKQSMPMLKHFQEYENWVKGDMLYTVSFERLSLIKLGTRDSSGKRLYFKNRLGREQMKEIYKCILHGLNLSRLTPYL</sequence>
<accession>A0ABV8CE28</accession>
<dbReference type="SUPFAM" id="SSF50118">
    <property type="entry name" value="Cell growth inhibitor/plasmid maintenance toxic component"/>
    <property type="match status" value="1"/>
</dbReference>
<dbReference type="Gene3D" id="2.30.30.110">
    <property type="match status" value="1"/>
</dbReference>
<dbReference type="RefSeq" id="WP_382341946.1">
    <property type="nucleotide sequence ID" value="NZ_JBHSAB010000006.1"/>
</dbReference>
<dbReference type="Pfam" id="PF02452">
    <property type="entry name" value="PemK_toxin"/>
    <property type="match status" value="1"/>
</dbReference>
<protein>
    <submittedName>
        <fullName evidence="1">Type II toxin-antitoxin system PemK/MazF family toxin</fullName>
    </submittedName>
</protein>
<name>A0ABV8CE28_9GAMM</name>
<proteinExistence type="predicted"/>
<dbReference type="Proteomes" id="UP001595758">
    <property type="component" value="Unassembled WGS sequence"/>
</dbReference>
<keyword evidence="2" id="KW-1185">Reference proteome</keyword>
<reference evidence="2" key="1">
    <citation type="journal article" date="2019" name="Int. J. Syst. Evol. Microbiol.">
        <title>The Global Catalogue of Microorganisms (GCM) 10K type strain sequencing project: providing services to taxonomists for standard genome sequencing and annotation.</title>
        <authorList>
            <consortium name="The Broad Institute Genomics Platform"/>
            <consortium name="The Broad Institute Genome Sequencing Center for Infectious Disease"/>
            <person name="Wu L."/>
            <person name="Ma J."/>
        </authorList>
    </citation>
    <scope>NUCLEOTIDE SEQUENCE [LARGE SCALE GENOMIC DNA]</scope>
    <source>
        <strain evidence="2">CCUG 59858</strain>
    </source>
</reference>
<dbReference type="EMBL" id="JBHSAB010000006">
    <property type="protein sequence ID" value="MFC3908553.1"/>
    <property type="molecule type" value="Genomic_DNA"/>
</dbReference>
<comment type="caution">
    <text evidence="1">The sequence shown here is derived from an EMBL/GenBank/DDBJ whole genome shotgun (WGS) entry which is preliminary data.</text>
</comment>
<dbReference type="InterPro" id="IPR003477">
    <property type="entry name" value="PemK-like"/>
</dbReference>